<gene>
    <name evidence="3" type="ORF">M9Y10_026828</name>
</gene>
<dbReference type="Proteomes" id="UP001470230">
    <property type="component" value="Unassembled WGS sequence"/>
</dbReference>
<feature type="transmembrane region" description="Helical" evidence="2">
    <location>
        <begin position="109"/>
        <end position="132"/>
    </location>
</feature>
<feature type="transmembrane region" description="Helical" evidence="2">
    <location>
        <begin position="226"/>
        <end position="245"/>
    </location>
</feature>
<reference evidence="3 4" key="1">
    <citation type="submission" date="2024-04" db="EMBL/GenBank/DDBJ databases">
        <title>Tritrichomonas musculus Genome.</title>
        <authorList>
            <person name="Alves-Ferreira E."/>
            <person name="Grigg M."/>
            <person name="Lorenzi H."/>
            <person name="Galac M."/>
        </authorList>
    </citation>
    <scope>NUCLEOTIDE SEQUENCE [LARGE SCALE GENOMIC DNA]</scope>
    <source>
        <strain evidence="3 4">EAF2021</strain>
    </source>
</reference>
<keyword evidence="2" id="KW-0812">Transmembrane</keyword>
<keyword evidence="2" id="KW-0472">Membrane</keyword>
<accession>A0ABR2H7G5</accession>
<evidence type="ECO:0000313" key="4">
    <source>
        <dbReference type="Proteomes" id="UP001470230"/>
    </source>
</evidence>
<dbReference type="EMBL" id="JAPFFF010000040">
    <property type="protein sequence ID" value="KAK8841876.1"/>
    <property type="molecule type" value="Genomic_DNA"/>
</dbReference>
<feature type="coiled-coil region" evidence="1">
    <location>
        <begin position="366"/>
        <end position="393"/>
    </location>
</feature>
<comment type="caution">
    <text evidence="3">The sequence shown here is derived from an EMBL/GenBank/DDBJ whole genome shotgun (WGS) entry which is preliminary data.</text>
</comment>
<evidence type="ECO:0000256" key="2">
    <source>
        <dbReference type="SAM" id="Phobius"/>
    </source>
</evidence>
<sequence>MSDIVISYLNKVFNIFTRLKGRQWANKEKSLVIDEIIIILISGVLAYIIVSLLPAPEKRVPFELITFEKFLSFFPRSFTSIFRFFQTIANFFANISIKIRNILGPFWDIIMFIPSKIIGFAQFIITCLLTFIKNFLELFYNFFSMVFSPFQSFLKIFSSIGNLFNRFISIFLKIPGISHLIRLIGWIIDDIIILLSSFFALFTQLGKILRSFDINKFLLSLKNLRFFNFIGSIFNFIFRFFEWLFRVTIWRLLSIFKLSDFIGKFFLNIGHYIIKFFNFLFVNLLNIPKFLKWLSLKLAKLEIRFPNVAGLRDILIGLFNIMEWIILFPFFLLLKFLGFFSYILRSLTFEGIRNWWNNLCQEPGGCRDMNINVGKLMEQLKDVNDQLDAMKAMLANLTQPEVINSTVPQ</sequence>
<evidence type="ECO:0000256" key="1">
    <source>
        <dbReference type="SAM" id="Coils"/>
    </source>
</evidence>
<keyword evidence="1" id="KW-0175">Coiled coil</keyword>
<evidence type="ECO:0000313" key="3">
    <source>
        <dbReference type="EMBL" id="KAK8841876.1"/>
    </source>
</evidence>
<protein>
    <submittedName>
        <fullName evidence="3">Uncharacterized protein</fullName>
    </submittedName>
</protein>
<feature type="transmembrane region" description="Helical" evidence="2">
    <location>
        <begin position="184"/>
        <end position="206"/>
    </location>
</feature>
<organism evidence="3 4">
    <name type="scientific">Tritrichomonas musculus</name>
    <dbReference type="NCBI Taxonomy" id="1915356"/>
    <lineage>
        <taxon>Eukaryota</taxon>
        <taxon>Metamonada</taxon>
        <taxon>Parabasalia</taxon>
        <taxon>Tritrichomonadida</taxon>
        <taxon>Tritrichomonadidae</taxon>
        <taxon>Tritrichomonas</taxon>
    </lineage>
</organism>
<feature type="transmembrane region" description="Helical" evidence="2">
    <location>
        <begin position="31"/>
        <end position="53"/>
    </location>
</feature>
<keyword evidence="4" id="KW-1185">Reference proteome</keyword>
<feature type="transmembrane region" description="Helical" evidence="2">
    <location>
        <begin position="265"/>
        <end position="285"/>
    </location>
</feature>
<name>A0ABR2H7G5_9EUKA</name>
<keyword evidence="2" id="KW-1133">Transmembrane helix</keyword>
<proteinExistence type="predicted"/>